<dbReference type="RefSeq" id="WP_105073431.1">
    <property type="nucleotide sequence ID" value="NZ_PPGH01000034.1"/>
</dbReference>
<name>A0A2S7XTD2_9GAMM</name>
<evidence type="ECO:0000313" key="1">
    <source>
        <dbReference type="EMBL" id="PQJ96672.1"/>
    </source>
</evidence>
<dbReference type="GO" id="GO:0016757">
    <property type="term" value="F:glycosyltransferase activity"/>
    <property type="evidence" value="ECO:0007669"/>
    <property type="project" value="TreeGrafter"/>
</dbReference>
<gene>
    <name evidence="1" type="ORF">CXB77_07805</name>
</gene>
<dbReference type="Proteomes" id="UP000239936">
    <property type="component" value="Unassembled WGS sequence"/>
</dbReference>
<dbReference type="PANTHER" id="PTHR12526:SF600">
    <property type="entry name" value="GLYCOSYL TRANSFERASE GROUP 1"/>
    <property type="match status" value="1"/>
</dbReference>
<dbReference type="OrthoDB" id="9807209at2"/>
<sequence>MKWFIRQALAVFIVLLRLYCIAKNEGSAVLIRKLWRRVQIPLLHKKGSQAHSAVAIASTGNFAALVVDNYMPTPDRDSGSLRLFHLLLILQKLDFEVTFAAANLEAPAPSLTLLQRHGIICLSRPTTRSLAQHLAAQGHRYTLVILSRADTATALMPQVRRHCPHAQILFDTVDLHFLREERQAILDDSRANRWLAAWRKQQELALVDAADATLVVSPVELALLRAERPQAQLHCVSNIHHIPGSAAPFAARRNLLFIGAFSHLPNADAVRWLLRDILPLVHAAIPEVHCHVIGANPPADIQVLASAQVRIHGHVPNVQPFFAQCRLSVAPLRYGAGVKGKINQSLAHGLPVVATQIAAEGMFLIDDESALIADDAIAFAAAIVRLYRDEACWQRLSTNGITVMEQHFSVEAAQHALQELIHVRIQ</sequence>
<keyword evidence="2" id="KW-1185">Reference proteome</keyword>
<comment type="caution">
    <text evidence="1">The sequence shown here is derived from an EMBL/GenBank/DDBJ whole genome shotgun (WGS) entry which is preliminary data.</text>
</comment>
<dbReference type="AlphaFoldDB" id="A0A2S7XTD2"/>
<evidence type="ECO:0008006" key="3">
    <source>
        <dbReference type="Google" id="ProtNLM"/>
    </source>
</evidence>
<dbReference type="Gene3D" id="3.40.50.2000">
    <property type="entry name" value="Glycogen Phosphorylase B"/>
    <property type="match status" value="1"/>
</dbReference>
<evidence type="ECO:0000313" key="2">
    <source>
        <dbReference type="Proteomes" id="UP000239936"/>
    </source>
</evidence>
<reference evidence="1 2" key="1">
    <citation type="submission" date="2018-01" db="EMBL/GenBank/DDBJ databases">
        <title>The complete genome sequence of Chromatium okenii LaCa, a purple sulfur bacterium with a turbulent life.</title>
        <authorList>
            <person name="Luedin S.M."/>
            <person name="Liechti N."/>
            <person name="Storelli N."/>
            <person name="Danza F."/>
            <person name="Wittwer M."/>
            <person name="Pothier J.F."/>
            <person name="Tonolla M.A."/>
        </authorList>
    </citation>
    <scope>NUCLEOTIDE SEQUENCE [LARGE SCALE GENOMIC DNA]</scope>
    <source>
        <strain evidence="1 2">LaCa</strain>
    </source>
</reference>
<accession>A0A2S7XTD2</accession>
<dbReference type="PANTHER" id="PTHR12526">
    <property type="entry name" value="GLYCOSYLTRANSFERASE"/>
    <property type="match status" value="1"/>
</dbReference>
<dbReference type="EMBL" id="PPGH01000034">
    <property type="protein sequence ID" value="PQJ96672.1"/>
    <property type="molecule type" value="Genomic_DNA"/>
</dbReference>
<protein>
    <recommendedName>
        <fullName evidence="3">Glycosyltransferase</fullName>
    </recommendedName>
</protein>
<proteinExistence type="predicted"/>
<dbReference type="SUPFAM" id="SSF53756">
    <property type="entry name" value="UDP-Glycosyltransferase/glycogen phosphorylase"/>
    <property type="match status" value="1"/>
</dbReference>
<organism evidence="1 2">
    <name type="scientific">Chromatium okenii</name>
    <dbReference type="NCBI Taxonomy" id="61644"/>
    <lineage>
        <taxon>Bacteria</taxon>
        <taxon>Pseudomonadati</taxon>
        <taxon>Pseudomonadota</taxon>
        <taxon>Gammaproteobacteria</taxon>
        <taxon>Chromatiales</taxon>
        <taxon>Chromatiaceae</taxon>
        <taxon>Chromatium</taxon>
    </lineage>
</organism>
<dbReference type="Pfam" id="PF13692">
    <property type="entry name" value="Glyco_trans_1_4"/>
    <property type="match status" value="1"/>
</dbReference>